<dbReference type="InterPro" id="IPR050723">
    <property type="entry name" value="CFA/CMAS"/>
</dbReference>
<feature type="active site" evidence="6">
    <location>
        <position position="389"/>
    </location>
</feature>
<dbReference type="CDD" id="cd02440">
    <property type="entry name" value="AdoMet_MTases"/>
    <property type="match status" value="1"/>
</dbReference>
<sequence length="407" mass="46267">MTRTQTLPPSAIAATRRIPAAARVFLSLLERLQHGHLRLRTPDGRWLEFGSSGADRLCAELHLHDWRACGQILSAGDIGLAHAWRDGQIDSPDPTALLRLAIRNDAVLQQALFGTWLARSWFWLQHRLRPNSRTGSRKNIHAHYDLGNAFYRLWLDESMTYSAACFDGDHSRPLAQAQAAKYQRIIDLLDLQPGQRVLEIGCGWGGFAHHAARQGIAVHGVTISPAQLQWAQQRLRADGLDDLARLELCDYRQLQGQYDAIVSIEMFEAVGQAYWPGYFQTLRQRLRPGGKAVVQSITIDERHFARYRESSDFIREFIFPGGMLPSPQRLVEAAQWQGLQHLHTHAFGADYAQTLRRWRAAFVQQRDAIAAQGFDESFLRLWLLYLCYCEAGFDEGRTDVCHFVLQA</sequence>
<dbReference type="PANTHER" id="PTHR43667">
    <property type="entry name" value="CYCLOPROPANE-FATTY-ACYL-PHOSPHOLIPID SYNTHASE"/>
    <property type="match status" value="1"/>
</dbReference>
<comment type="similarity">
    <text evidence="1">Belongs to the CFA/CMAS family.</text>
</comment>
<evidence type="ECO:0000256" key="2">
    <source>
        <dbReference type="ARBA" id="ARBA00022603"/>
    </source>
</evidence>
<dbReference type="AlphaFoldDB" id="A0A1M4WGU5"/>
<dbReference type="PANTHER" id="PTHR43667:SF2">
    <property type="entry name" value="FATTY ACID C-METHYL TRANSFERASE"/>
    <property type="match status" value="1"/>
</dbReference>
<protein>
    <submittedName>
        <fullName evidence="7">Cyclopropane-fatty-acyl-phospholipid synthase</fullName>
    </submittedName>
</protein>
<dbReference type="PIRSF" id="PIRSF003085">
    <property type="entry name" value="CMAS"/>
    <property type="match status" value="1"/>
</dbReference>
<keyword evidence="4" id="KW-0949">S-adenosyl-L-methionine</keyword>
<keyword evidence="2" id="KW-0489">Methyltransferase</keyword>
<keyword evidence="5" id="KW-0443">Lipid metabolism</keyword>
<dbReference type="STRING" id="1122156.SAMN02745117_00858"/>
<keyword evidence="8" id="KW-1185">Reference proteome</keyword>
<dbReference type="InterPro" id="IPR029063">
    <property type="entry name" value="SAM-dependent_MTases_sf"/>
</dbReference>
<reference evidence="7 8" key="1">
    <citation type="submission" date="2016-11" db="EMBL/GenBank/DDBJ databases">
        <authorList>
            <person name="Jaros S."/>
            <person name="Januszkiewicz K."/>
            <person name="Wedrychowicz H."/>
        </authorList>
    </citation>
    <scope>NUCLEOTIDE SEQUENCE [LARGE SCALE GENOMIC DNA]</scope>
    <source>
        <strain evidence="7 8">DSM 16112</strain>
    </source>
</reference>
<accession>A0A1M4WGU5</accession>
<proteinExistence type="inferred from homology"/>
<gene>
    <name evidence="7" type="ORF">SAMN02745117_00858</name>
</gene>
<dbReference type="Proteomes" id="UP000184327">
    <property type="component" value="Unassembled WGS sequence"/>
</dbReference>
<dbReference type="Gene3D" id="3.40.50.150">
    <property type="entry name" value="Vaccinia Virus protein VP39"/>
    <property type="match status" value="1"/>
</dbReference>
<dbReference type="InterPro" id="IPR003333">
    <property type="entry name" value="CMAS"/>
</dbReference>
<evidence type="ECO:0000256" key="3">
    <source>
        <dbReference type="ARBA" id="ARBA00022679"/>
    </source>
</evidence>
<dbReference type="Pfam" id="PF02353">
    <property type="entry name" value="CMAS"/>
    <property type="match status" value="1"/>
</dbReference>
<dbReference type="SUPFAM" id="SSF53335">
    <property type="entry name" value="S-adenosyl-L-methionine-dependent methyltransferases"/>
    <property type="match status" value="1"/>
</dbReference>
<dbReference type="GO" id="GO:0032259">
    <property type="term" value="P:methylation"/>
    <property type="evidence" value="ECO:0007669"/>
    <property type="project" value="UniProtKB-KW"/>
</dbReference>
<dbReference type="GO" id="GO:0008168">
    <property type="term" value="F:methyltransferase activity"/>
    <property type="evidence" value="ECO:0007669"/>
    <property type="project" value="UniProtKB-KW"/>
</dbReference>
<evidence type="ECO:0000313" key="7">
    <source>
        <dbReference type="EMBL" id="SHE80415.1"/>
    </source>
</evidence>
<evidence type="ECO:0000256" key="4">
    <source>
        <dbReference type="ARBA" id="ARBA00022691"/>
    </source>
</evidence>
<evidence type="ECO:0000256" key="6">
    <source>
        <dbReference type="PIRSR" id="PIRSR003085-1"/>
    </source>
</evidence>
<evidence type="ECO:0000256" key="1">
    <source>
        <dbReference type="ARBA" id="ARBA00010815"/>
    </source>
</evidence>
<keyword evidence="3" id="KW-0808">Transferase</keyword>
<evidence type="ECO:0000313" key="8">
    <source>
        <dbReference type="Proteomes" id="UP000184327"/>
    </source>
</evidence>
<dbReference type="GO" id="GO:0008610">
    <property type="term" value="P:lipid biosynthetic process"/>
    <property type="evidence" value="ECO:0007669"/>
    <property type="project" value="InterPro"/>
</dbReference>
<name>A0A1M4WGU5_9BURK</name>
<dbReference type="RefSeq" id="WP_073355028.1">
    <property type="nucleotide sequence ID" value="NZ_FQUZ01000007.1"/>
</dbReference>
<evidence type="ECO:0000256" key="5">
    <source>
        <dbReference type="ARBA" id="ARBA00023098"/>
    </source>
</evidence>
<organism evidence="7 8">
    <name type="scientific">Lampropedia hyalina DSM 16112</name>
    <dbReference type="NCBI Taxonomy" id="1122156"/>
    <lineage>
        <taxon>Bacteria</taxon>
        <taxon>Pseudomonadati</taxon>
        <taxon>Pseudomonadota</taxon>
        <taxon>Betaproteobacteria</taxon>
        <taxon>Burkholderiales</taxon>
        <taxon>Comamonadaceae</taxon>
        <taxon>Lampropedia</taxon>
    </lineage>
</organism>
<dbReference type="EMBL" id="FQUZ01000007">
    <property type="protein sequence ID" value="SHE80415.1"/>
    <property type="molecule type" value="Genomic_DNA"/>
</dbReference>